<sequence>MGNWWQIINIDKRESSQHLWGQLGSWFFYPHEHLLSHISIPCLPPDVDEWLTEGATALQSGPLAHMPVEILDLFFDELRGLHEVIYLAITCKHLLNVGKRHVFRASREYYAPWVGCRLISLDDSTRSLDDLPPNMLTQGEVKEIEETSLSDCEFEEVERSLSNFSARYCARVFHREWKQPRINDAHNFVQRLYGWRTPPSPAEGNEEVSEDSAVERDVDMFKTLYGDGRHPSYPAGVRVLCNLSKGEYVRADGLTVPTYANLAHALLARICWTSHQDVGMVCADDYRPQLTGGAWASDRFCVTGLNSLAELEMEAGATEWKDMTSEVSDLLTHIWENNSLRWVVFCK</sequence>
<evidence type="ECO:0008006" key="2">
    <source>
        <dbReference type="Google" id="ProtNLM"/>
    </source>
</evidence>
<evidence type="ECO:0000313" key="1">
    <source>
        <dbReference type="EMBL" id="TBU28702.1"/>
    </source>
</evidence>
<dbReference type="EMBL" id="ML143419">
    <property type="protein sequence ID" value="TBU28702.1"/>
    <property type="molecule type" value="Genomic_DNA"/>
</dbReference>
<dbReference type="Proteomes" id="UP000292957">
    <property type="component" value="Unassembled WGS sequence"/>
</dbReference>
<reference evidence="1" key="1">
    <citation type="submission" date="2019-01" db="EMBL/GenBank/DDBJ databases">
        <title>Draft genome sequences of three monokaryotic isolates of the white-rot basidiomycete fungus Dichomitus squalens.</title>
        <authorList>
            <consortium name="DOE Joint Genome Institute"/>
            <person name="Lopez S.C."/>
            <person name="Andreopoulos B."/>
            <person name="Pangilinan J."/>
            <person name="Lipzen A."/>
            <person name="Riley R."/>
            <person name="Ahrendt S."/>
            <person name="Ng V."/>
            <person name="Barry K."/>
            <person name="Daum C."/>
            <person name="Grigoriev I.V."/>
            <person name="Hilden K.S."/>
            <person name="Makela M.R."/>
            <person name="de Vries R.P."/>
        </authorList>
    </citation>
    <scope>NUCLEOTIDE SEQUENCE [LARGE SCALE GENOMIC DNA]</scope>
    <source>
        <strain evidence="1">OM18370.1</strain>
    </source>
</reference>
<name>A0A4Q9MQF6_9APHY</name>
<accession>A0A4Q9MQF6</accession>
<gene>
    <name evidence="1" type="ORF">BD311DRAFT_806747</name>
</gene>
<protein>
    <recommendedName>
        <fullName evidence="2">F-box domain-containing protein</fullName>
    </recommendedName>
</protein>
<organism evidence="1">
    <name type="scientific">Dichomitus squalens</name>
    <dbReference type="NCBI Taxonomy" id="114155"/>
    <lineage>
        <taxon>Eukaryota</taxon>
        <taxon>Fungi</taxon>
        <taxon>Dikarya</taxon>
        <taxon>Basidiomycota</taxon>
        <taxon>Agaricomycotina</taxon>
        <taxon>Agaricomycetes</taxon>
        <taxon>Polyporales</taxon>
        <taxon>Polyporaceae</taxon>
        <taxon>Dichomitus</taxon>
    </lineage>
</organism>
<dbReference type="OrthoDB" id="2588098at2759"/>
<dbReference type="AlphaFoldDB" id="A0A4Q9MQF6"/>
<proteinExistence type="predicted"/>